<dbReference type="EMBL" id="MG676466">
    <property type="protein sequence ID" value="AUG88543.1"/>
    <property type="molecule type" value="Genomic_DNA"/>
</dbReference>
<proteinExistence type="predicted"/>
<keyword evidence="2" id="KW-0269">Exonuclease</keyword>
<keyword evidence="2" id="KW-0378">Hydrolase</keyword>
<dbReference type="InterPro" id="IPR012337">
    <property type="entry name" value="RNaseH-like_sf"/>
</dbReference>
<dbReference type="Pfam" id="PF13482">
    <property type="entry name" value="RNase_H_2"/>
    <property type="match status" value="1"/>
</dbReference>
<dbReference type="Proteomes" id="UP000241282">
    <property type="component" value="Segment"/>
</dbReference>
<gene>
    <name evidence="2" type="primary">TC6_032</name>
</gene>
<evidence type="ECO:0000259" key="1">
    <source>
        <dbReference type="Pfam" id="PF13482"/>
    </source>
</evidence>
<accession>A0A2H5BQD2</accession>
<dbReference type="InterPro" id="IPR038720">
    <property type="entry name" value="YprB_RNase_H-like_dom"/>
</dbReference>
<dbReference type="SUPFAM" id="SSF53098">
    <property type="entry name" value="Ribonuclease H-like"/>
    <property type="match status" value="1"/>
</dbReference>
<evidence type="ECO:0000313" key="3">
    <source>
        <dbReference type="Proteomes" id="UP000241282"/>
    </source>
</evidence>
<dbReference type="GO" id="GO:0003676">
    <property type="term" value="F:nucleic acid binding"/>
    <property type="evidence" value="ECO:0007669"/>
    <property type="project" value="InterPro"/>
</dbReference>
<dbReference type="Gene3D" id="3.30.420.10">
    <property type="entry name" value="Ribonuclease H-like superfamily/Ribonuclease H"/>
    <property type="match status" value="1"/>
</dbReference>
<protein>
    <submittedName>
        <fullName evidence="2">Putative 3'-5' exonuclease</fullName>
    </submittedName>
</protein>
<dbReference type="GO" id="GO:0004527">
    <property type="term" value="F:exonuclease activity"/>
    <property type="evidence" value="ECO:0007669"/>
    <property type="project" value="UniProtKB-KW"/>
</dbReference>
<dbReference type="InterPro" id="IPR036397">
    <property type="entry name" value="RNaseH_sf"/>
</dbReference>
<feature type="domain" description="YprB ribonuclease H-like" evidence="1">
    <location>
        <begin position="46"/>
        <end position="180"/>
    </location>
</feature>
<sequence length="255" mass="29143">MPNIYIIDIETAPKVAYVWRFFKEMIGAKQVLDHGHIMSFAAKKLGDDNIIYVENRKGDDRLITQELISVLDDADIIIAHNGDKFDLPTINGRALVHGLKPPSPYKTIDTLKVAHKEFKFERNNLEYLAQVLGCAPKGGHAKFPGFELWLECLRQNDEAWAEMKEYNIQDVLTLEEVYLKMRPWIRNHSNVGVLEENAAHTCPKCGSKHLVSRGYTTTSVGKYQRYRCSDCGGWSRSRFSVYPKEKRKALLVNAV</sequence>
<organism evidence="2 3">
    <name type="scientific">Pseudomonas phage TC6</name>
    <dbReference type="NCBI Taxonomy" id="2060947"/>
    <lineage>
        <taxon>Viruses</taxon>
        <taxon>Duplodnaviria</taxon>
        <taxon>Heunggongvirae</taxon>
        <taxon>Uroviricota</taxon>
        <taxon>Caudoviricetes</taxon>
        <taxon>Zobellviridae</taxon>
        <taxon>Paundecimvirus</taxon>
        <taxon>Paundecimvirus PA11</taxon>
    </lineage>
</organism>
<name>A0A2H5BQD2_9CAUD</name>
<evidence type="ECO:0000313" key="2">
    <source>
        <dbReference type="EMBL" id="AUG88543.1"/>
    </source>
</evidence>
<reference evidence="2 3" key="1">
    <citation type="submission" date="2017-12" db="EMBL/GenBank/DDBJ databases">
        <title>Genomic identification of Pseudomonas aeruginosa phage TC6.</title>
        <authorList>
            <person name="Lu S."/>
            <person name="Tang C."/>
            <person name="Deng C."/>
            <person name="Zhang Y."/>
            <person name="Xiao C."/>
        </authorList>
    </citation>
    <scope>NUCLEOTIDE SEQUENCE [LARGE SCALE GENOMIC DNA]</scope>
</reference>
<keyword evidence="2" id="KW-0540">Nuclease</keyword>